<feature type="transmembrane region" description="Helical" evidence="2">
    <location>
        <begin position="195"/>
        <end position="214"/>
    </location>
</feature>
<feature type="compositionally biased region" description="Basic and acidic residues" evidence="1">
    <location>
        <begin position="253"/>
        <end position="263"/>
    </location>
</feature>
<feature type="transmembrane region" description="Helical" evidence="2">
    <location>
        <begin position="67"/>
        <end position="87"/>
    </location>
</feature>
<keyword evidence="2" id="KW-0812">Transmembrane</keyword>
<dbReference type="AlphaFoldDB" id="A0A9N8YLV4"/>
<feature type="transmembrane region" description="Helical" evidence="2">
    <location>
        <begin position="220"/>
        <end position="238"/>
    </location>
</feature>
<proteinExistence type="predicted"/>
<evidence type="ECO:0000256" key="1">
    <source>
        <dbReference type="SAM" id="MobiDB-lite"/>
    </source>
</evidence>
<comment type="caution">
    <text evidence="3">The sequence shown here is derived from an EMBL/GenBank/DDBJ whole genome shotgun (WGS) entry which is preliminary data.</text>
</comment>
<accession>A0A9N8YLV4</accession>
<feature type="transmembrane region" description="Helical" evidence="2">
    <location>
        <begin position="151"/>
        <end position="174"/>
    </location>
</feature>
<evidence type="ECO:0000313" key="4">
    <source>
        <dbReference type="Proteomes" id="UP000789706"/>
    </source>
</evidence>
<dbReference type="EMBL" id="CAJVPK010000007">
    <property type="protein sequence ID" value="CAG8432934.1"/>
    <property type="molecule type" value="Genomic_DNA"/>
</dbReference>
<evidence type="ECO:0000313" key="3">
    <source>
        <dbReference type="EMBL" id="CAG8432934.1"/>
    </source>
</evidence>
<evidence type="ECO:0000256" key="2">
    <source>
        <dbReference type="SAM" id="Phobius"/>
    </source>
</evidence>
<keyword evidence="2" id="KW-1133">Transmembrane helix</keyword>
<dbReference type="Proteomes" id="UP000789706">
    <property type="component" value="Unassembled WGS sequence"/>
</dbReference>
<dbReference type="OrthoDB" id="2425036at2759"/>
<gene>
    <name evidence="3" type="ORF">DEBURN_LOCUS258</name>
</gene>
<name>A0A9N8YLV4_9GLOM</name>
<feature type="transmembrane region" description="Helical" evidence="2">
    <location>
        <begin position="27"/>
        <end position="47"/>
    </location>
</feature>
<keyword evidence="2" id="KW-0472">Membrane</keyword>
<reference evidence="3" key="1">
    <citation type="submission" date="2021-06" db="EMBL/GenBank/DDBJ databases">
        <authorList>
            <person name="Kallberg Y."/>
            <person name="Tangrot J."/>
            <person name="Rosling A."/>
        </authorList>
    </citation>
    <scope>NUCLEOTIDE SEQUENCE</scope>
    <source>
        <strain evidence="3">AZ414A</strain>
    </source>
</reference>
<feature type="region of interest" description="Disordered" evidence="1">
    <location>
        <begin position="253"/>
        <end position="272"/>
    </location>
</feature>
<sequence>MLIYSFEIYKSIVQHHVIYGEWKRLKYYAMISFLFPLFVGIVPPYLIADKDGGVAPGAFFCILNKPSIPLVFVSIAGWNTVLSLFGIYFSLRTLIVVAKLFFVHGFYVNFRFSTPVNENNHNISSSGSSSSSISHNSLSHSRSRSISSSKIPIYVFFRLTLFFIMYCGITVIIYGRCLIIGLKQEDDLNVKEPKYIGYITASLGIVIFLIFGTSMEAGRAYWGFLSIILNWFNWVTCFKKILRDDSFGDWETKQKQQMRRDTGETEEEREDSTVIDEQIINREVSMVTNREITMNNTTIDIEQDNNREIITATGEIDEKHNQE</sequence>
<keyword evidence="4" id="KW-1185">Reference proteome</keyword>
<organism evidence="3 4">
    <name type="scientific">Diversispora eburnea</name>
    <dbReference type="NCBI Taxonomy" id="1213867"/>
    <lineage>
        <taxon>Eukaryota</taxon>
        <taxon>Fungi</taxon>
        <taxon>Fungi incertae sedis</taxon>
        <taxon>Mucoromycota</taxon>
        <taxon>Glomeromycotina</taxon>
        <taxon>Glomeromycetes</taxon>
        <taxon>Diversisporales</taxon>
        <taxon>Diversisporaceae</taxon>
        <taxon>Diversispora</taxon>
    </lineage>
</organism>
<protein>
    <submittedName>
        <fullName evidence="3">6080_t:CDS:1</fullName>
    </submittedName>
</protein>